<evidence type="ECO:0000313" key="3">
    <source>
        <dbReference type="EMBL" id="GJD94481.1"/>
    </source>
</evidence>
<keyword evidence="2" id="KW-0732">Signal</keyword>
<dbReference type="EMBL" id="BPQP01000023">
    <property type="protein sequence ID" value="GJD94481.1"/>
    <property type="molecule type" value="Genomic_DNA"/>
</dbReference>
<feature type="region of interest" description="Disordered" evidence="1">
    <location>
        <begin position="23"/>
        <end position="82"/>
    </location>
</feature>
<comment type="caution">
    <text evidence="3">The sequence shown here is derived from an EMBL/GenBank/DDBJ whole genome shotgun (WGS) entry which is preliminary data.</text>
</comment>
<feature type="compositionally biased region" description="Basic and acidic residues" evidence="1">
    <location>
        <begin position="56"/>
        <end position="69"/>
    </location>
</feature>
<keyword evidence="4" id="KW-1185">Reference proteome</keyword>
<evidence type="ECO:0000256" key="1">
    <source>
        <dbReference type="SAM" id="MobiDB-lite"/>
    </source>
</evidence>
<dbReference type="RefSeq" id="WP_238243654.1">
    <property type="nucleotide sequence ID" value="NZ_BPQP01000023.1"/>
</dbReference>
<reference evidence="3" key="2">
    <citation type="submission" date="2021-08" db="EMBL/GenBank/DDBJ databases">
        <authorList>
            <person name="Tani A."/>
            <person name="Ola A."/>
            <person name="Ogura Y."/>
            <person name="Katsura K."/>
            <person name="Hayashi T."/>
        </authorList>
    </citation>
    <scope>NUCLEOTIDE SEQUENCE</scope>
    <source>
        <strain evidence="3">DSM 19015</strain>
    </source>
</reference>
<feature type="compositionally biased region" description="Polar residues" evidence="1">
    <location>
        <begin position="25"/>
        <end position="41"/>
    </location>
</feature>
<organism evidence="3 4">
    <name type="scientific">Methylobacterium iners</name>
    <dbReference type="NCBI Taxonomy" id="418707"/>
    <lineage>
        <taxon>Bacteria</taxon>
        <taxon>Pseudomonadati</taxon>
        <taxon>Pseudomonadota</taxon>
        <taxon>Alphaproteobacteria</taxon>
        <taxon>Hyphomicrobiales</taxon>
        <taxon>Methylobacteriaceae</taxon>
        <taxon>Methylobacterium</taxon>
    </lineage>
</organism>
<evidence type="ECO:0000256" key="2">
    <source>
        <dbReference type="SAM" id="SignalP"/>
    </source>
</evidence>
<dbReference type="Proteomes" id="UP001055125">
    <property type="component" value="Unassembled WGS sequence"/>
</dbReference>
<feature type="signal peptide" evidence="2">
    <location>
        <begin position="1"/>
        <end position="21"/>
    </location>
</feature>
<evidence type="ECO:0000313" key="4">
    <source>
        <dbReference type="Proteomes" id="UP001055125"/>
    </source>
</evidence>
<reference evidence="3" key="1">
    <citation type="journal article" date="2021" name="Front. Microbiol.">
        <title>Comprehensive Comparative Genomics and Phenotyping of Methylobacterium Species.</title>
        <authorList>
            <person name="Alessa O."/>
            <person name="Ogura Y."/>
            <person name="Fujitani Y."/>
            <person name="Takami H."/>
            <person name="Hayashi T."/>
            <person name="Sahin N."/>
            <person name="Tani A."/>
        </authorList>
    </citation>
    <scope>NUCLEOTIDE SEQUENCE</scope>
    <source>
        <strain evidence="3">DSM 19015</strain>
    </source>
</reference>
<proteinExistence type="predicted"/>
<sequence>MKTITTAATLLLLALSSPVLADDQGNANAEQQTQPTPSRGNTSGGPAHDMNTSGRDAARPGRSADDARGRAPASTGTAAPAR</sequence>
<name>A0ABQ4RV78_9HYPH</name>
<protein>
    <submittedName>
        <fullName evidence="3">Uncharacterized protein</fullName>
    </submittedName>
</protein>
<gene>
    <name evidence="3" type="ORF">OCOJLMKI_1683</name>
</gene>
<accession>A0ABQ4RV78</accession>
<feature type="chain" id="PRO_5047321810" evidence="2">
    <location>
        <begin position="22"/>
        <end position="82"/>
    </location>
</feature>